<evidence type="ECO:0000256" key="1">
    <source>
        <dbReference type="SAM" id="MobiDB-lite"/>
    </source>
</evidence>
<feature type="compositionally biased region" description="Low complexity" evidence="1">
    <location>
        <begin position="209"/>
        <end position="218"/>
    </location>
</feature>
<keyword evidence="2" id="KW-0732">Signal</keyword>
<dbReference type="InterPro" id="IPR005018">
    <property type="entry name" value="DOMON_domain"/>
</dbReference>
<name>A0AAJ0FCA8_9PEZI</name>
<proteinExistence type="predicted"/>
<dbReference type="CDD" id="cd09630">
    <property type="entry name" value="CDH_like_cytochrome"/>
    <property type="match status" value="1"/>
</dbReference>
<evidence type="ECO:0000259" key="3">
    <source>
        <dbReference type="SMART" id="SM00664"/>
    </source>
</evidence>
<comment type="caution">
    <text evidence="4">The sequence shown here is derived from an EMBL/GenBank/DDBJ whole genome shotgun (WGS) entry which is preliminary data.</text>
</comment>
<feature type="region of interest" description="Disordered" evidence="1">
    <location>
        <begin position="343"/>
        <end position="368"/>
    </location>
</feature>
<accession>A0AAJ0FCA8</accession>
<dbReference type="PANTHER" id="PTHR47797">
    <property type="entry name" value="DEHYDROGENASE, PUTATIVE (AFU_ORTHOLOGUE AFUA_8G05805)-RELATED"/>
    <property type="match status" value="1"/>
</dbReference>
<dbReference type="SUPFAM" id="SSF49344">
    <property type="entry name" value="CBD9-like"/>
    <property type="match status" value="1"/>
</dbReference>
<feature type="compositionally biased region" description="Polar residues" evidence="1">
    <location>
        <begin position="219"/>
        <end position="230"/>
    </location>
</feature>
<dbReference type="Pfam" id="PF16010">
    <property type="entry name" value="CDH-cyt"/>
    <property type="match status" value="1"/>
</dbReference>
<reference evidence="4" key="1">
    <citation type="submission" date="2023-06" db="EMBL/GenBank/DDBJ databases">
        <title>Genome-scale phylogeny and comparative genomics of the fungal order Sordariales.</title>
        <authorList>
            <consortium name="Lawrence Berkeley National Laboratory"/>
            <person name="Hensen N."/>
            <person name="Bonometti L."/>
            <person name="Westerberg I."/>
            <person name="Brannstrom I.O."/>
            <person name="Guillou S."/>
            <person name="Cros-Aarteil S."/>
            <person name="Calhoun S."/>
            <person name="Haridas S."/>
            <person name="Kuo A."/>
            <person name="Mondo S."/>
            <person name="Pangilinan J."/>
            <person name="Riley R."/>
            <person name="Labutti K."/>
            <person name="Andreopoulos B."/>
            <person name="Lipzen A."/>
            <person name="Chen C."/>
            <person name="Yanf M."/>
            <person name="Daum C."/>
            <person name="Ng V."/>
            <person name="Clum A."/>
            <person name="Steindorff A."/>
            <person name="Ohm R."/>
            <person name="Martin F."/>
            <person name="Silar P."/>
            <person name="Natvig D."/>
            <person name="Lalanne C."/>
            <person name="Gautier V."/>
            <person name="Ament-Velasquez S.L."/>
            <person name="Kruys A."/>
            <person name="Hutchinson M.I."/>
            <person name="Powell A.J."/>
            <person name="Barry K."/>
            <person name="Miller A.N."/>
            <person name="Grigoriev I.V."/>
            <person name="Debuchy R."/>
            <person name="Gladieux P."/>
            <person name="Thoren M.H."/>
            <person name="Johannesson H."/>
        </authorList>
    </citation>
    <scope>NUCLEOTIDE SEQUENCE</scope>
    <source>
        <strain evidence="4">PSN4</strain>
    </source>
</reference>
<dbReference type="Gene3D" id="2.60.40.1210">
    <property type="entry name" value="Cellobiose dehydrogenase, cytochrome domain"/>
    <property type="match status" value="1"/>
</dbReference>
<evidence type="ECO:0000313" key="5">
    <source>
        <dbReference type="Proteomes" id="UP001239445"/>
    </source>
</evidence>
<dbReference type="EMBL" id="MU839829">
    <property type="protein sequence ID" value="KAK1758158.1"/>
    <property type="molecule type" value="Genomic_DNA"/>
</dbReference>
<evidence type="ECO:0000256" key="2">
    <source>
        <dbReference type="SAM" id="SignalP"/>
    </source>
</evidence>
<protein>
    <recommendedName>
        <fullName evidence="3">DOMON domain-containing protein</fullName>
    </recommendedName>
</protein>
<feature type="signal peptide" evidence="2">
    <location>
        <begin position="1"/>
        <end position="16"/>
    </location>
</feature>
<feature type="region of interest" description="Disordered" evidence="1">
    <location>
        <begin position="209"/>
        <end position="247"/>
    </location>
</feature>
<feature type="chain" id="PRO_5042498581" description="DOMON domain-containing protein" evidence="2">
    <location>
        <begin position="17"/>
        <end position="368"/>
    </location>
</feature>
<feature type="domain" description="DOMON" evidence="3">
    <location>
        <begin position="74"/>
        <end position="162"/>
    </location>
</feature>
<dbReference type="AlphaFoldDB" id="A0AAJ0FCA8"/>
<feature type="compositionally biased region" description="Low complexity" evidence="1">
    <location>
        <begin position="234"/>
        <end position="247"/>
    </location>
</feature>
<dbReference type="InterPro" id="IPR015920">
    <property type="entry name" value="Cellobiose_DH-like_cyt"/>
</dbReference>
<dbReference type="PANTHER" id="PTHR47797:SF5">
    <property type="entry name" value="CELLOBIOSE DEHYDROGENASE CYTOCHROME DOMAIN-CONTAINING PROTEIN"/>
    <property type="match status" value="1"/>
</dbReference>
<dbReference type="Proteomes" id="UP001239445">
    <property type="component" value="Unassembled WGS sequence"/>
</dbReference>
<evidence type="ECO:0000313" key="4">
    <source>
        <dbReference type="EMBL" id="KAK1758158.1"/>
    </source>
</evidence>
<dbReference type="SMART" id="SM00664">
    <property type="entry name" value="DoH"/>
    <property type="match status" value="1"/>
</dbReference>
<sequence length="368" mass="38177">MLGHLALFALAASASGTELAQRQTAKYCPGGTQICFSESKISSHDITFRIAIPETSAAPFDILVSIIAPVSVAWTGLAWGGKMTQNPLTVAWPNGKAAVVSSRFATGRSLPGVYAGATYTVLPSTTTNATHWQLDALCKGCSQWSAGSLNPNGVVTFAYAKGSKAPQNPASNTSSFSYHDDRGTFSHDLSSAKIPQGVFDAVAYDLTKPASSAPPSSSDTPVLTSVTTLPGTALPTGNLPTTDLPTTNLPTTNLPTTNLPTTNLPTSNFPTFGFPTGGGGAPIIATSVVTLPAPSVSQIGKSTTFPSQGGVVTVTLTRDATVVATPQASVWLGPPFFGKGKGKWGGVGLRPGRRPWDVEGEDEERRRR</sequence>
<keyword evidence="5" id="KW-1185">Reference proteome</keyword>
<organism evidence="4 5">
    <name type="scientific">Echria macrotheca</name>
    <dbReference type="NCBI Taxonomy" id="438768"/>
    <lineage>
        <taxon>Eukaryota</taxon>
        <taxon>Fungi</taxon>
        <taxon>Dikarya</taxon>
        <taxon>Ascomycota</taxon>
        <taxon>Pezizomycotina</taxon>
        <taxon>Sordariomycetes</taxon>
        <taxon>Sordariomycetidae</taxon>
        <taxon>Sordariales</taxon>
        <taxon>Schizotheciaceae</taxon>
        <taxon>Echria</taxon>
    </lineage>
</organism>
<gene>
    <name evidence="4" type="ORF">QBC47DRAFT_440656</name>
</gene>